<dbReference type="EMBL" id="OZ034814">
    <property type="protein sequence ID" value="CAL1363066.1"/>
    <property type="molecule type" value="Genomic_DNA"/>
</dbReference>
<proteinExistence type="predicted"/>
<protein>
    <submittedName>
        <fullName evidence="1">Uncharacterized protein</fullName>
    </submittedName>
</protein>
<evidence type="ECO:0000313" key="1">
    <source>
        <dbReference type="EMBL" id="CAL1363066.1"/>
    </source>
</evidence>
<reference evidence="1 2" key="1">
    <citation type="submission" date="2024-04" db="EMBL/GenBank/DDBJ databases">
        <authorList>
            <person name="Fracassetti M."/>
        </authorList>
    </citation>
    <scope>NUCLEOTIDE SEQUENCE [LARGE SCALE GENOMIC DNA]</scope>
</reference>
<evidence type="ECO:0000313" key="2">
    <source>
        <dbReference type="Proteomes" id="UP001497516"/>
    </source>
</evidence>
<name>A0AAV2D3T3_9ROSI</name>
<keyword evidence="2" id="KW-1185">Reference proteome</keyword>
<gene>
    <name evidence="1" type="ORF">LTRI10_LOCUS9754</name>
</gene>
<organism evidence="1 2">
    <name type="scientific">Linum trigynum</name>
    <dbReference type="NCBI Taxonomy" id="586398"/>
    <lineage>
        <taxon>Eukaryota</taxon>
        <taxon>Viridiplantae</taxon>
        <taxon>Streptophyta</taxon>
        <taxon>Embryophyta</taxon>
        <taxon>Tracheophyta</taxon>
        <taxon>Spermatophyta</taxon>
        <taxon>Magnoliopsida</taxon>
        <taxon>eudicotyledons</taxon>
        <taxon>Gunneridae</taxon>
        <taxon>Pentapetalae</taxon>
        <taxon>rosids</taxon>
        <taxon>fabids</taxon>
        <taxon>Malpighiales</taxon>
        <taxon>Linaceae</taxon>
        <taxon>Linum</taxon>
    </lineage>
</organism>
<dbReference type="Proteomes" id="UP001497516">
    <property type="component" value="Chromosome 10"/>
</dbReference>
<dbReference type="AlphaFoldDB" id="A0AAV2D3T3"/>
<accession>A0AAV2D3T3</accession>
<sequence>MRFPNAKELPYDRNELWKLHPCLMPPPIYVIDYRHEMTATLDGRYSGLVSFMDLLIMHVVLIINESRWEKLSALVA</sequence>